<dbReference type="AlphaFoldDB" id="A0A5D3BL64"/>
<feature type="region of interest" description="Disordered" evidence="1">
    <location>
        <begin position="1"/>
        <end position="21"/>
    </location>
</feature>
<feature type="compositionally biased region" description="Basic and acidic residues" evidence="1">
    <location>
        <begin position="236"/>
        <end position="260"/>
    </location>
</feature>
<evidence type="ECO:0000313" key="3">
    <source>
        <dbReference type="Proteomes" id="UP000321947"/>
    </source>
</evidence>
<comment type="caution">
    <text evidence="2">The sequence shown here is derived from an EMBL/GenBank/DDBJ whole genome shotgun (WGS) entry which is preliminary data.</text>
</comment>
<reference evidence="2 3" key="1">
    <citation type="submission" date="2019-08" db="EMBL/GenBank/DDBJ databases">
        <title>Draft genome sequences of two oriental melons (Cucumis melo L. var makuwa).</title>
        <authorList>
            <person name="Kwon S.-Y."/>
        </authorList>
    </citation>
    <scope>NUCLEOTIDE SEQUENCE [LARGE SCALE GENOMIC DNA]</scope>
    <source>
        <strain evidence="3">cv. Chang Bougi</strain>
        <tissue evidence="2">Leaf</tissue>
    </source>
</reference>
<proteinExistence type="predicted"/>
<accession>A0A5D3BL64</accession>
<feature type="compositionally biased region" description="Basic and acidic residues" evidence="1">
    <location>
        <begin position="346"/>
        <end position="369"/>
    </location>
</feature>
<gene>
    <name evidence="2" type="ORF">E5676_scaffold252G00430</name>
</gene>
<feature type="compositionally biased region" description="Polar residues" evidence="1">
    <location>
        <begin position="317"/>
        <end position="331"/>
    </location>
</feature>
<sequence length="369" mass="42369">MKGREELLSKVDKVPVPAENSKGKEKVKTFEEYYEEVEKEIEKLSPLEDEVPNPKKKRKVTMKKKTLKEQFKKRGYFNAEEHYTEVKGKKVDFGYEAINILYGLENNGIKHVIFKNHKELNLQEALEKVMWPGTKWDRTPTGNTISMERIMLLYCIMMEILVNVGEIICEHVTAWVKHPHGSKFFPCLIEQLCIKTCLELEKSLQVQESDGVCSRPTLHRVITIHKNKAKLRHLKTKQEGEKETSESKDAKTSNARDSKETLPLASSRSSAKKKSTNPLSPIKHETDKDRALVLFESIKTSFLHQEKTPQPLDAIPINQTKLPSPKTSNQDVFHETSFDPTTLLDEATRESEEGEKEKEVLKKATDDPL</sequence>
<protein>
    <submittedName>
        <fullName evidence="2">Protein MNN4-like</fullName>
    </submittedName>
</protein>
<dbReference type="EMBL" id="SSTD01017590">
    <property type="protein sequence ID" value="TYJ99764.1"/>
    <property type="molecule type" value="Genomic_DNA"/>
</dbReference>
<feature type="region of interest" description="Disordered" evidence="1">
    <location>
        <begin position="307"/>
        <end position="369"/>
    </location>
</feature>
<evidence type="ECO:0000313" key="2">
    <source>
        <dbReference type="EMBL" id="TYJ99764.1"/>
    </source>
</evidence>
<evidence type="ECO:0000256" key="1">
    <source>
        <dbReference type="SAM" id="MobiDB-lite"/>
    </source>
</evidence>
<organism evidence="2 3">
    <name type="scientific">Cucumis melo var. makuwa</name>
    <name type="common">Oriental melon</name>
    <dbReference type="NCBI Taxonomy" id="1194695"/>
    <lineage>
        <taxon>Eukaryota</taxon>
        <taxon>Viridiplantae</taxon>
        <taxon>Streptophyta</taxon>
        <taxon>Embryophyta</taxon>
        <taxon>Tracheophyta</taxon>
        <taxon>Spermatophyta</taxon>
        <taxon>Magnoliopsida</taxon>
        <taxon>eudicotyledons</taxon>
        <taxon>Gunneridae</taxon>
        <taxon>Pentapetalae</taxon>
        <taxon>rosids</taxon>
        <taxon>fabids</taxon>
        <taxon>Cucurbitales</taxon>
        <taxon>Cucurbitaceae</taxon>
        <taxon>Benincaseae</taxon>
        <taxon>Cucumis</taxon>
    </lineage>
</organism>
<feature type="region of interest" description="Disordered" evidence="1">
    <location>
        <begin position="231"/>
        <end position="285"/>
    </location>
</feature>
<dbReference type="Proteomes" id="UP000321947">
    <property type="component" value="Unassembled WGS sequence"/>
</dbReference>
<name>A0A5D3BL64_CUCMM</name>
<feature type="compositionally biased region" description="Basic and acidic residues" evidence="1">
    <location>
        <begin position="1"/>
        <end position="13"/>
    </location>
</feature>